<dbReference type="InterPro" id="IPR009000">
    <property type="entry name" value="Transl_B-barrel_sf"/>
</dbReference>
<organism evidence="2">
    <name type="scientific">human gut metagenome</name>
    <dbReference type="NCBI Taxonomy" id="408170"/>
    <lineage>
        <taxon>unclassified sequences</taxon>
        <taxon>metagenomes</taxon>
        <taxon>organismal metagenomes</taxon>
    </lineage>
</organism>
<feature type="domain" description="Translation elongation factor EFTu-like" evidence="1">
    <location>
        <begin position="72"/>
        <end position="144"/>
    </location>
</feature>
<name>K1SUK1_9ZZZZ</name>
<dbReference type="AlphaFoldDB" id="K1SUK1"/>
<dbReference type="GO" id="GO:0003924">
    <property type="term" value="F:GTPase activity"/>
    <property type="evidence" value="ECO:0007669"/>
    <property type="project" value="TreeGrafter"/>
</dbReference>
<feature type="non-terminal residue" evidence="2">
    <location>
        <position position="1"/>
    </location>
</feature>
<dbReference type="InterPro" id="IPR047042">
    <property type="entry name" value="BipA_II"/>
</dbReference>
<dbReference type="GO" id="GO:0005525">
    <property type="term" value="F:GTP binding"/>
    <property type="evidence" value="ECO:0007669"/>
    <property type="project" value="InterPro"/>
</dbReference>
<dbReference type="FunFam" id="3.30.70.870:FF:000003">
    <property type="entry name" value="GTP-binding protein TypA"/>
    <property type="match status" value="1"/>
</dbReference>
<protein>
    <submittedName>
        <fullName evidence="2">GTP-binding protein TypA/BipA</fullName>
    </submittedName>
</protein>
<dbReference type="GO" id="GO:0005829">
    <property type="term" value="C:cytosol"/>
    <property type="evidence" value="ECO:0007669"/>
    <property type="project" value="TreeGrafter"/>
</dbReference>
<dbReference type="InterPro" id="IPR035647">
    <property type="entry name" value="EFG_III/V"/>
</dbReference>
<dbReference type="InterPro" id="IPR047043">
    <property type="entry name" value="BipA_III"/>
</dbReference>
<dbReference type="InterPro" id="IPR004161">
    <property type="entry name" value="EFTu-like_2"/>
</dbReference>
<comment type="caution">
    <text evidence="2">The sequence shown here is derived from an EMBL/GenBank/DDBJ whole genome shotgun (WGS) entry which is preliminary data.</text>
</comment>
<dbReference type="Gene3D" id="3.30.70.870">
    <property type="entry name" value="Elongation Factor G (Translational Gtpase), domain 3"/>
    <property type="match status" value="1"/>
</dbReference>
<dbReference type="PANTHER" id="PTHR42908">
    <property type="entry name" value="TRANSLATION ELONGATION FACTOR-RELATED"/>
    <property type="match status" value="1"/>
</dbReference>
<dbReference type="FunFam" id="2.40.30.10:FF:000016">
    <property type="entry name" value="GTP-binding protein TypA"/>
    <property type="match status" value="1"/>
</dbReference>
<reference evidence="2" key="1">
    <citation type="journal article" date="2013" name="Environ. Microbiol.">
        <title>Microbiota from the distal guts of lean and obese adolescents exhibit partial functional redundancy besides clear differences in community structure.</title>
        <authorList>
            <person name="Ferrer M."/>
            <person name="Ruiz A."/>
            <person name="Lanza F."/>
            <person name="Haange S.B."/>
            <person name="Oberbach A."/>
            <person name="Till H."/>
            <person name="Bargiela R."/>
            <person name="Campoy C."/>
            <person name="Segura M.T."/>
            <person name="Richter M."/>
            <person name="von Bergen M."/>
            <person name="Seifert J."/>
            <person name="Suarez A."/>
        </authorList>
    </citation>
    <scope>NUCLEOTIDE SEQUENCE</scope>
</reference>
<evidence type="ECO:0000259" key="1">
    <source>
        <dbReference type="Pfam" id="PF03144"/>
    </source>
</evidence>
<dbReference type="GO" id="GO:1990904">
    <property type="term" value="C:ribonucleoprotein complex"/>
    <property type="evidence" value="ECO:0007669"/>
    <property type="project" value="TreeGrafter"/>
</dbReference>
<dbReference type="SUPFAM" id="SSF50447">
    <property type="entry name" value="Translation proteins"/>
    <property type="match status" value="1"/>
</dbReference>
<dbReference type="Gene3D" id="2.40.30.10">
    <property type="entry name" value="Translation factors"/>
    <property type="match status" value="1"/>
</dbReference>
<dbReference type="EMBL" id="AJWY01012090">
    <property type="protein sequence ID" value="EKC50926.1"/>
    <property type="molecule type" value="Genomic_DNA"/>
</dbReference>
<feature type="non-terminal residue" evidence="2">
    <location>
        <position position="257"/>
    </location>
</feature>
<gene>
    <name evidence="2" type="ORF">LEA_17657</name>
</gene>
<evidence type="ECO:0000313" key="2">
    <source>
        <dbReference type="EMBL" id="EKC50926.1"/>
    </source>
</evidence>
<dbReference type="SUPFAM" id="SSF54980">
    <property type="entry name" value="EF-G C-terminal domain-like"/>
    <property type="match status" value="1"/>
</dbReference>
<dbReference type="Pfam" id="PF03144">
    <property type="entry name" value="GTP_EFTU_D2"/>
    <property type="match status" value="1"/>
</dbReference>
<proteinExistence type="predicted"/>
<sequence>DLGATDEQLDSPMVFCSGRNGTASYDWTHPENGTDLKPLFDTILKYVTPPEGEPEAPMQMLVSSVDYNDFVGRMGVGRVQNGIIKVGQAVQVCDWHNPDLHMTGRITKLFDFKANGREPIEQAAAGDIVAFAGLPDISIGNTVCDPSKVEPLPFVKINDPTVEMTFSVNDSPFAGKEGKYVTSRQIRDRLQRELLKDVALRVEDSATNDSFRVMGRGEMHLSILIETMRREGYELQVSPPHVLTHEEERQVMEPMER</sequence>
<accession>K1SUK1</accession>
<dbReference type="CDD" id="cd03691">
    <property type="entry name" value="BipA_TypA_II"/>
    <property type="match status" value="1"/>
</dbReference>
<dbReference type="PANTHER" id="PTHR42908:SF8">
    <property type="entry name" value="TR-TYPE G DOMAIN-CONTAINING PROTEIN"/>
    <property type="match status" value="1"/>
</dbReference>
<dbReference type="CDD" id="cd16263">
    <property type="entry name" value="BipA_III"/>
    <property type="match status" value="1"/>
</dbReference>